<dbReference type="Proteomes" id="UP000178684">
    <property type="component" value="Unassembled WGS sequence"/>
</dbReference>
<gene>
    <name evidence="1" type="ORF">A3B18_02025</name>
</gene>
<comment type="caution">
    <text evidence="1">The sequence shown here is derived from an EMBL/GenBank/DDBJ whole genome shotgun (WGS) entry which is preliminary data.</text>
</comment>
<evidence type="ECO:0000313" key="1">
    <source>
        <dbReference type="EMBL" id="OGF83341.1"/>
    </source>
</evidence>
<proteinExistence type="predicted"/>
<dbReference type="AlphaFoldDB" id="A0A1F5X710"/>
<reference evidence="1 2" key="1">
    <citation type="journal article" date="2016" name="Nat. Commun.">
        <title>Thousands of microbial genomes shed light on interconnected biogeochemical processes in an aquifer system.</title>
        <authorList>
            <person name="Anantharaman K."/>
            <person name="Brown C.T."/>
            <person name="Hug L.A."/>
            <person name="Sharon I."/>
            <person name="Castelle C.J."/>
            <person name="Probst A.J."/>
            <person name="Thomas B.C."/>
            <person name="Singh A."/>
            <person name="Wilkins M.J."/>
            <person name="Karaoz U."/>
            <person name="Brodie E.L."/>
            <person name="Williams K.H."/>
            <person name="Hubbard S.S."/>
            <person name="Banfield J.F."/>
        </authorList>
    </citation>
    <scope>NUCLEOTIDE SEQUENCE [LARGE SCALE GENOMIC DNA]</scope>
</reference>
<organism evidence="1 2">
    <name type="scientific">Candidatus Giovannonibacteria bacterium RIFCSPLOWO2_01_FULL_46_13</name>
    <dbReference type="NCBI Taxonomy" id="1798352"/>
    <lineage>
        <taxon>Bacteria</taxon>
        <taxon>Candidatus Giovannoniibacteriota</taxon>
    </lineage>
</organism>
<name>A0A1F5X710_9BACT</name>
<accession>A0A1F5X710</accession>
<sequence>MKKLGEGWQYSVYNLGNGRVLKKYHHWLSSAWVMFKDLLNEKEHSIFEIPSFIVDLDGKAKESIKIIGRRTIPMSWLGNPKFLNDLDYEQDKVIPLHAVFESSTTAQINEIIDVVLDFNKELLARGVIDKSFNITKNYGLDKKSKIVLIDFGELYDEPANIRKQLTKKIWHKSYVGGYIKDLDARKYFLEKMDEFAKLYL</sequence>
<dbReference type="EMBL" id="MFIE01000001">
    <property type="protein sequence ID" value="OGF83341.1"/>
    <property type="molecule type" value="Genomic_DNA"/>
</dbReference>
<evidence type="ECO:0000313" key="2">
    <source>
        <dbReference type="Proteomes" id="UP000178684"/>
    </source>
</evidence>
<protein>
    <submittedName>
        <fullName evidence="1">Uncharacterized protein</fullName>
    </submittedName>
</protein>